<keyword evidence="2" id="KW-1185">Reference proteome</keyword>
<reference evidence="1" key="1">
    <citation type="submission" date="2021-04" db="EMBL/GenBank/DDBJ databases">
        <title>Pseudonocardia sp. nov., isolated from sandy soil of mangrove forest.</title>
        <authorList>
            <person name="Zan Z."/>
            <person name="Huang R."/>
            <person name="Liu W."/>
        </authorList>
    </citation>
    <scope>NUCLEOTIDE SEQUENCE</scope>
    <source>
        <strain evidence="1">S2-4</strain>
    </source>
</reference>
<comment type="caution">
    <text evidence="1">The sequence shown here is derived from an EMBL/GenBank/DDBJ whole genome shotgun (WGS) entry which is preliminary data.</text>
</comment>
<evidence type="ECO:0000313" key="1">
    <source>
        <dbReference type="EMBL" id="MCO1657837.1"/>
    </source>
</evidence>
<evidence type="ECO:0000313" key="2">
    <source>
        <dbReference type="Proteomes" id="UP001165283"/>
    </source>
</evidence>
<dbReference type="EMBL" id="JAGSOV010000046">
    <property type="protein sequence ID" value="MCO1657837.1"/>
    <property type="molecule type" value="Genomic_DNA"/>
</dbReference>
<sequence length="233" mass="25448">MVLPSHPTRLVADRLAGSRESQDLLAALDLLLDDRRALVAWLRSTVADPERLDRVAAASYWHANGFAKLVLHDGPGFRIRLHVWPAGEDRRGEPDPHSHRWDFASTVLAGAGLEVVEYEELLTSVSGEDAETVRYAYYGRSLVPDTKVFLRRDREFEVLIGDRYETVTTRIHTVAPKGDDLVATLLVQGPHTNPAAVVYGEGLDARGSLGHAVDADAVRALVTGVVAALDARG</sequence>
<dbReference type="RefSeq" id="WP_252441475.1">
    <property type="nucleotide sequence ID" value="NZ_JAGSOV010000046.1"/>
</dbReference>
<gene>
    <name evidence="1" type="ORF">KDL28_22500</name>
</gene>
<dbReference type="SUPFAM" id="SSF51182">
    <property type="entry name" value="RmlC-like cupins"/>
    <property type="match status" value="1"/>
</dbReference>
<accession>A0ABT1A4A9</accession>
<protein>
    <submittedName>
        <fullName evidence="1">Uncharacterized protein</fullName>
    </submittedName>
</protein>
<proteinExistence type="predicted"/>
<dbReference type="InterPro" id="IPR011051">
    <property type="entry name" value="RmlC_Cupin_sf"/>
</dbReference>
<organism evidence="1 2">
    <name type="scientific">Pseudonocardia humida</name>
    <dbReference type="NCBI Taxonomy" id="2800819"/>
    <lineage>
        <taxon>Bacteria</taxon>
        <taxon>Bacillati</taxon>
        <taxon>Actinomycetota</taxon>
        <taxon>Actinomycetes</taxon>
        <taxon>Pseudonocardiales</taxon>
        <taxon>Pseudonocardiaceae</taxon>
        <taxon>Pseudonocardia</taxon>
    </lineage>
</organism>
<dbReference type="Proteomes" id="UP001165283">
    <property type="component" value="Unassembled WGS sequence"/>
</dbReference>
<name>A0ABT1A4A9_9PSEU</name>